<reference evidence="2" key="1">
    <citation type="submission" date="2018-03" db="EMBL/GenBank/DDBJ databases">
        <authorList>
            <person name="Rodrigo-Torres L."/>
            <person name="Arahal R. D."/>
            <person name="Lucena T."/>
        </authorList>
    </citation>
    <scope>NUCLEOTIDE SEQUENCE [LARGE SCALE GENOMIC DNA]</scope>
    <source>
        <strain evidence="2">CECT 8871</strain>
    </source>
</reference>
<dbReference type="OrthoDB" id="32553at2"/>
<evidence type="ECO:0008006" key="3">
    <source>
        <dbReference type="Google" id="ProtNLM"/>
    </source>
</evidence>
<evidence type="ECO:0000313" key="1">
    <source>
        <dbReference type="EMBL" id="SPF80269.1"/>
    </source>
</evidence>
<protein>
    <recommendedName>
        <fullName evidence="3">Transposase DDE domain-containing protein</fullName>
    </recommendedName>
</protein>
<gene>
    <name evidence="1" type="ORF">PRI8871_02076</name>
</gene>
<dbReference type="EMBL" id="OMOJ01000003">
    <property type="protein sequence ID" value="SPF80269.1"/>
    <property type="molecule type" value="Genomic_DNA"/>
</dbReference>
<proteinExistence type="predicted"/>
<dbReference type="Proteomes" id="UP000244904">
    <property type="component" value="Unassembled WGS sequence"/>
</dbReference>
<organism evidence="1 2">
    <name type="scientific">Pseudoprimorskyibacter insulae</name>
    <dbReference type="NCBI Taxonomy" id="1695997"/>
    <lineage>
        <taxon>Bacteria</taxon>
        <taxon>Pseudomonadati</taxon>
        <taxon>Pseudomonadota</taxon>
        <taxon>Alphaproteobacteria</taxon>
        <taxon>Rhodobacterales</taxon>
        <taxon>Paracoccaceae</taxon>
        <taxon>Pseudoprimorskyibacter</taxon>
    </lineage>
</organism>
<sequence length="121" mass="13965">MGFDLVIADSLAELSVLLADGVYGADCIRKKIEARYVLSQITMRKSRKMHVGVDFALYSTRNLVERCFNKRTNARRVATSYDTTSESVLGFMDITSFHHWQRRFHHRLGMSQPIQVRLQAQ</sequence>
<dbReference type="AlphaFoldDB" id="A0A2R8AWL8"/>
<accession>A0A2R8AWL8</accession>
<name>A0A2R8AWL8_9RHOB</name>
<evidence type="ECO:0000313" key="2">
    <source>
        <dbReference type="Proteomes" id="UP000244904"/>
    </source>
</evidence>
<keyword evidence="2" id="KW-1185">Reference proteome</keyword>